<gene>
    <name evidence="2" type="ORF">HGB41_07950</name>
</gene>
<comment type="caution">
    <text evidence="2">The sequence shown here is derived from an EMBL/GenBank/DDBJ whole genome shotgun (WGS) entry which is preliminary data.</text>
</comment>
<dbReference type="InterPro" id="IPR025282">
    <property type="entry name" value="DUF4214"/>
</dbReference>
<feature type="domain" description="DUF4214" evidence="1">
    <location>
        <begin position="48"/>
        <end position="107"/>
    </location>
</feature>
<evidence type="ECO:0000259" key="1">
    <source>
        <dbReference type="Pfam" id="PF13946"/>
    </source>
</evidence>
<evidence type="ECO:0000313" key="2">
    <source>
        <dbReference type="EMBL" id="NNG22933.1"/>
    </source>
</evidence>
<keyword evidence="3" id="KW-1185">Reference proteome</keyword>
<organism evidence="2 3">
    <name type="scientific">Telluria aromaticivorans</name>
    <dbReference type="NCBI Taxonomy" id="2725995"/>
    <lineage>
        <taxon>Bacteria</taxon>
        <taxon>Pseudomonadati</taxon>
        <taxon>Pseudomonadota</taxon>
        <taxon>Betaproteobacteria</taxon>
        <taxon>Burkholderiales</taxon>
        <taxon>Oxalobacteraceae</taxon>
        <taxon>Telluria group</taxon>
        <taxon>Telluria</taxon>
    </lineage>
</organism>
<dbReference type="Proteomes" id="UP000533905">
    <property type="component" value="Unassembled WGS sequence"/>
</dbReference>
<dbReference type="EMBL" id="JABAIV010000002">
    <property type="protein sequence ID" value="NNG22933.1"/>
    <property type="molecule type" value="Genomic_DNA"/>
</dbReference>
<dbReference type="RefSeq" id="WP_171082916.1">
    <property type="nucleotide sequence ID" value="NZ_JABAIV010000002.1"/>
</dbReference>
<dbReference type="Gene3D" id="1.10.3130.20">
    <property type="entry name" value="Phycobilisome linker domain"/>
    <property type="match status" value="1"/>
</dbReference>
<accession>A0A7Y2NZA3</accession>
<sequence>MAIVNTHVEAVQKLYVAYFNRPADHAGLDYWTNVVEAQKGSTTAVSAAFAAEAEYKTAYAGMTNAQVVNQVYLNLFGRAAETAGQTYWADLLTSGKITIDKVVAEIAKGAQTTDAESYENKVSGATAFTAQLDTKAEQDGYRGAAANTAAKAFITSITTDASLTVAVAPAALATTVGNVVAAGTPFTVVGALQSLEVAADAKAAFLVTADGDGKATTSTTDAKLATAVTTTEAAVVKLLGTIEAGDAVETTYTTGSAAVKAALIADQIAANTKALTDAQAAVATKAADVAKIAGLQSAISTAAAAKTADANATKAQGVAAADLAAKLAFYNASNTTQVTVAVDGTVTIPGVAEQPGPPVVPAVPAKPLIALNEAGTALVLATGVTETTNPGITALLASSTALEAAQVAATKATAAAVATQNTVDYIDTSAAEKIDLEAIRAKMTTVAEGNVPTEAQIAEQLAIYKATDNAKYLELKGLVDAFYDQTAIENPLTKALADAEAAASTAAKNIENFTKAQAALVKAQALVAEGKALDATVAAATKVFGDNGYAINNVVDATEFGSSKSDIFIAGEANSSIELFNLQGVDSLFIGSDYTLVKGALTTGNDAVLEAFVTSLNGNTVISLETSKFGSSAADAEVVVITLVGVDATTIQLNNGIITSVAPTV</sequence>
<dbReference type="InterPro" id="IPR038255">
    <property type="entry name" value="PBS_linker_sf"/>
</dbReference>
<protein>
    <submittedName>
        <fullName evidence="2">DUF4214 domain-containing protein</fullName>
    </submittedName>
</protein>
<reference evidence="2 3" key="1">
    <citation type="submission" date="2020-04" db="EMBL/GenBank/DDBJ databases">
        <title>Massilia sp. nov., a cold adapted bacteria isolated from Arctic soil.</title>
        <authorList>
            <person name="Son J."/>
            <person name="Ka J.-O."/>
        </authorList>
    </citation>
    <scope>NUCLEOTIDE SEQUENCE [LARGE SCALE GENOMIC DNA]</scope>
    <source>
        <strain evidence="2 3">ML15P13</strain>
    </source>
</reference>
<dbReference type="AlphaFoldDB" id="A0A7Y2NZA3"/>
<dbReference type="Pfam" id="PF13946">
    <property type="entry name" value="DUF4214"/>
    <property type="match status" value="1"/>
</dbReference>
<evidence type="ECO:0000313" key="3">
    <source>
        <dbReference type="Proteomes" id="UP000533905"/>
    </source>
</evidence>
<name>A0A7Y2NZA3_9BURK</name>
<proteinExistence type="predicted"/>